<dbReference type="InterPro" id="IPR000873">
    <property type="entry name" value="AMP-dep_synth/lig_dom"/>
</dbReference>
<dbReference type="AlphaFoldDB" id="A0A1Y1Z0I3"/>
<name>A0A1Y1Z0I3_9PLEO</name>
<accession>A0A1Y1Z0I3</accession>
<dbReference type="Pfam" id="PF07993">
    <property type="entry name" value="NAD_binding_4"/>
    <property type="match status" value="1"/>
</dbReference>
<feature type="domain" description="Thioester reductase (TE)" evidence="4">
    <location>
        <begin position="527"/>
        <end position="736"/>
    </location>
</feature>
<dbReference type="EMBL" id="MCFA01000148">
    <property type="protein sequence ID" value="ORY03325.1"/>
    <property type="molecule type" value="Genomic_DNA"/>
</dbReference>
<dbReference type="InterPro" id="IPR013120">
    <property type="entry name" value="FAR_NAD-bd"/>
</dbReference>
<sequence length="892" mass="100320">MDARGAKHERTLIHTVDTLIHHRARTNPRDPIVSYPSANIDFVDYSLQQLDMFAPSSVMKPTVVALLGPSNFDHLITMLALTKLGHIVLFLSPRITQLAIESRLQSTGASYLLTESRFHQTASCVRNNVADIEIGEIAGRNVHDFPIESNPNTQMDHYLDPNIETLNTVFIIHSSGHSTGLPKPIQQTHKSALANYAINMNMMPFITLLLYYNHGICNFFRAIYSGKRIHLYNADLPLAQPHLIRILKAHKFEIFSSCLTRLLVDRGVKLVGYYGATEVSQLITSFRPDGDQAWNYIQETEKLKPFLKWIPRDPNLIERTILGGWPSKVASNMSDGSYATKGLFEPHPTIPGVWKYDARLDNTIALMNGEKYNPVMMEGRIRSHRAVTEAIFFGTGRPYLAVLVINDRILLAYARRSRDMITVLQHDCEFPRTDQGSISEYLKAFSVEELEAFLRGILAKSITEALDIDKDTDFLFLGTRLFLLYSDAHRYPEISQHWQPRPGSECDCRGAHFSVQPSAQLAIRPDIDIAQVHCLVRARDHHEATHRVRRSLMQRKILHTLPLAARSKIIALPSQLSDPHLGLSEHTYTEITKHLRNAVHCAWSVNFNLSLSTFENDCITDVRHRIDLCHAVPEPQPASFNFCSSVSTVARCPYPEATETLPELPWAQDMGYAQSKLVVEHLCMRAGAATGIRGRVLRIGHIVADTVHGVWTVNESISILMQTALIIGALPKLQESLSVIEIALSDAGAVVANIANARTFRLRVSNLDPGVNPPIKLLECFVGKYGRDGPVPAWRFKMAHRDQLRKIPSIDTEVLFVEVKYDTYALAMIQKLRKENFTSSGALEAQVGIHERPGFSEDDVLAVDGLMSVENVVDDIVWLIEQYAVFFPRMEA</sequence>
<dbReference type="Pfam" id="PF23562">
    <property type="entry name" value="AMP-binding_C_3"/>
    <property type="match status" value="1"/>
</dbReference>
<dbReference type="Pfam" id="PF00501">
    <property type="entry name" value="AMP-binding"/>
    <property type="match status" value="1"/>
</dbReference>
<proteinExistence type="predicted"/>
<organism evidence="5 6">
    <name type="scientific">Clohesyomyces aquaticus</name>
    <dbReference type="NCBI Taxonomy" id="1231657"/>
    <lineage>
        <taxon>Eukaryota</taxon>
        <taxon>Fungi</taxon>
        <taxon>Dikarya</taxon>
        <taxon>Ascomycota</taxon>
        <taxon>Pezizomycotina</taxon>
        <taxon>Dothideomycetes</taxon>
        <taxon>Pleosporomycetidae</taxon>
        <taxon>Pleosporales</taxon>
        <taxon>Lindgomycetaceae</taxon>
        <taxon>Clohesyomyces</taxon>
    </lineage>
</organism>
<comment type="caution">
    <text evidence="5">The sequence shown here is derived from an EMBL/GenBank/DDBJ whole genome shotgun (WGS) entry which is preliminary data.</text>
</comment>
<feature type="domain" description="AMP-dependent synthetase/ligase" evidence="3">
    <location>
        <begin position="60"/>
        <end position="256"/>
    </location>
</feature>
<dbReference type="Gene3D" id="3.40.50.12780">
    <property type="entry name" value="N-terminal domain of ligase-like"/>
    <property type="match status" value="1"/>
</dbReference>
<evidence type="ECO:0000313" key="5">
    <source>
        <dbReference type="EMBL" id="ORY03325.1"/>
    </source>
</evidence>
<dbReference type="Gene3D" id="3.40.50.720">
    <property type="entry name" value="NAD(P)-binding Rossmann-like Domain"/>
    <property type="match status" value="1"/>
</dbReference>
<dbReference type="SUPFAM" id="SSF56801">
    <property type="entry name" value="Acetyl-CoA synthetase-like"/>
    <property type="match status" value="1"/>
</dbReference>
<evidence type="ECO:0008006" key="7">
    <source>
        <dbReference type="Google" id="ProtNLM"/>
    </source>
</evidence>
<keyword evidence="1" id="KW-0596">Phosphopantetheine</keyword>
<dbReference type="InterPro" id="IPR036291">
    <property type="entry name" value="NAD(P)-bd_dom_sf"/>
</dbReference>
<evidence type="ECO:0000259" key="4">
    <source>
        <dbReference type="Pfam" id="PF07993"/>
    </source>
</evidence>
<protein>
    <recommendedName>
        <fullName evidence="7">Male sterility protein-domain-containing protein</fullName>
    </recommendedName>
</protein>
<keyword evidence="6" id="KW-1185">Reference proteome</keyword>
<dbReference type="PANTHER" id="PTHR43439">
    <property type="entry name" value="PHENYLACETATE-COENZYME A LIGASE"/>
    <property type="match status" value="1"/>
</dbReference>
<dbReference type="STRING" id="1231657.A0A1Y1Z0I3"/>
<dbReference type="SUPFAM" id="SSF51735">
    <property type="entry name" value="NAD(P)-binding Rossmann-fold domains"/>
    <property type="match status" value="1"/>
</dbReference>
<keyword evidence="2" id="KW-0597">Phosphoprotein</keyword>
<dbReference type="InterPro" id="IPR051414">
    <property type="entry name" value="Adenylate-forming_Reductase"/>
</dbReference>
<evidence type="ECO:0000259" key="3">
    <source>
        <dbReference type="Pfam" id="PF00501"/>
    </source>
</evidence>
<dbReference type="InterPro" id="IPR042099">
    <property type="entry name" value="ANL_N_sf"/>
</dbReference>
<reference evidence="5 6" key="1">
    <citation type="submission" date="2016-07" db="EMBL/GenBank/DDBJ databases">
        <title>Pervasive Adenine N6-methylation of Active Genes in Fungi.</title>
        <authorList>
            <consortium name="DOE Joint Genome Institute"/>
            <person name="Mondo S.J."/>
            <person name="Dannebaum R.O."/>
            <person name="Kuo R.C."/>
            <person name="Labutti K."/>
            <person name="Haridas S."/>
            <person name="Kuo A."/>
            <person name="Salamov A."/>
            <person name="Ahrendt S.R."/>
            <person name="Lipzen A."/>
            <person name="Sullivan W."/>
            <person name="Andreopoulos W.B."/>
            <person name="Clum A."/>
            <person name="Lindquist E."/>
            <person name="Daum C."/>
            <person name="Ramamoorthy G.K."/>
            <person name="Gryganskyi A."/>
            <person name="Culley D."/>
            <person name="Magnuson J.K."/>
            <person name="James T.Y."/>
            <person name="O'Malley M.A."/>
            <person name="Stajich J.E."/>
            <person name="Spatafora J.W."/>
            <person name="Visel A."/>
            <person name="Grigoriev I.V."/>
        </authorList>
    </citation>
    <scope>NUCLEOTIDE SEQUENCE [LARGE SCALE GENOMIC DNA]</scope>
    <source>
        <strain evidence="5 6">CBS 115471</strain>
    </source>
</reference>
<evidence type="ECO:0000313" key="6">
    <source>
        <dbReference type="Proteomes" id="UP000193144"/>
    </source>
</evidence>
<evidence type="ECO:0000256" key="1">
    <source>
        <dbReference type="ARBA" id="ARBA00022450"/>
    </source>
</evidence>
<gene>
    <name evidence="5" type="ORF">BCR34DRAFT_627348</name>
</gene>
<dbReference type="PANTHER" id="PTHR43439:SF2">
    <property type="entry name" value="ENZYME, PUTATIVE (JCVI)-RELATED"/>
    <property type="match status" value="1"/>
</dbReference>
<evidence type="ECO:0000256" key="2">
    <source>
        <dbReference type="ARBA" id="ARBA00022553"/>
    </source>
</evidence>
<dbReference type="OrthoDB" id="429813at2759"/>
<dbReference type="Proteomes" id="UP000193144">
    <property type="component" value="Unassembled WGS sequence"/>
</dbReference>